<evidence type="ECO:0000259" key="5">
    <source>
        <dbReference type="PROSITE" id="PS51635"/>
    </source>
</evidence>
<dbReference type="CDD" id="cd07229">
    <property type="entry name" value="Pat_TGL3_like"/>
    <property type="match status" value="1"/>
</dbReference>
<evidence type="ECO:0000256" key="3">
    <source>
        <dbReference type="ARBA" id="ARBA00023098"/>
    </source>
</evidence>
<sequence>MTDDTHVTPITTNSATERLEKDPLRPLIVALLCFVYSLFTWFERHVLQPSLIQWRQWRSHQPEHRLNAGLLDAKSYTEWKARAKELDMHLSNDRWKANPVSRVYDYKLIASRLEHLCKAREADDVDCMVYMLRGGLLRNFGGICDKKLFSHSYLGTKTLIEDYMEEMVKQIEYIESTDALDQQAKMKFFSDARQGFGCSALVLQGGTAFALYHLGVLKALNEQGLLPRIISGHAVGAMIAALICIHTDEELPGILQPNGINLQAFSTKTDKGHVHRRITRFLKHGYLMDMKVLQQCVRANVGDLTFEEAYARSKRVLNISVSSSRKEIPPLLNYLTAPNVLIWSAACCSTASVGLFGGCELLAKDTDGNIVKWTPSAVKWNHWSETSPSESEEPLKRLSELFNVNHFIVSQAMTYAIPFASTGHNLQQESMWNRIGYLIASEVKHRLYQLDQFHMLPNIFRPVVDEKISGNVTIAPDLSISASRTIQDFNMLFSNPTHASLAYWILNGERATWPLLSFIRTRCMIELALDKAVLRLKAMNVEKEPVVVVPTQYPERKQRARSMH</sequence>
<dbReference type="InterPro" id="IPR016035">
    <property type="entry name" value="Acyl_Trfase/lysoPLipase"/>
</dbReference>
<keyword evidence="1" id="KW-0378">Hydrolase</keyword>
<dbReference type="OrthoDB" id="10049244at2759"/>
<dbReference type="Pfam" id="PF01734">
    <property type="entry name" value="Patatin"/>
    <property type="match status" value="1"/>
</dbReference>
<feature type="domain" description="PNPLA" evidence="5">
    <location>
        <begin position="201"/>
        <end position="380"/>
    </location>
</feature>
<comment type="caution">
    <text evidence="4">Lacks conserved residue(s) required for the propagation of feature annotation.</text>
</comment>
<dbReference type="EMBL" id="LK023313">
    <property type="protein sequence ID" value="CDS02618.1"/>
    <property type="molecule type" value="Genomic_DNA"/>
</dbReference>
<gene>
    <name evidence="6" type="ORF">LRAMOSA00023</name>
</gene>
<dbReference type="GO" id="GO:0006641">
    <property type="term" value="P:triglyceride metabolic process"/>
    <property type="evidence" value="ECO:0007669"/>
    <property type="project" value="UniProtKB-ARBA"/>
</dbReference>
<organism evidence="6">
    <name type="scientific">Lichtheimia ramosa</name>
    <dbReference type="NCBI Taxonomy" id="688394"/>
    <lineage>
        <taxon>Eukaryota</taxon>
        <taxon>Fungi</taxon>
        <taxon>Fungi incertae sedis</taxon>
        <taxon>Mucoromycota</taxon>
        <taxon>Mucoromycotina</taxon>
        <taxon>Mucoromycetes</taxon>
        <taxon>Mucorales</taxon>
        <taxon>Lichtheimiaceae</taxon>
        <taxon>Lichtheimia</taxon>
    </lineage>
</organism>
<dbReference type="PANTHER" id="PTHR14226">
    <property type="entry name" value="NEUROPATHY TARGET ESTERASE/SWISS CHEESE D.MELANOGASTER"/>
    <property type="match status" value="1"/>
</dbReference>
<evidence type="ECO:0000256" key="2">
    <source>
        <dbReference type="ARBA" id="ARBA00022963"/>
    </source>
</evidence>
<dbReference type="Pfam" id="PF11815">
    <property type="entry name" value="DUF3336"/>
    <property type="match status" value="1"/>
</dbReference>
<keyword evidence="3" id="KW-0443">Lipid metabolism</keyword>
<evidence type="ECO:0000256" key="1">
    <source>
        <dbReference type="ARBA" id="ARBA00022801"/>
    </source>
</evidence>
<accession>A0A077W977</accession>
<dbReference type="InterPro" id="IPR050301">
    <property type="entry name" value="NTE"/>
</dbReference>
<dbReference type="GO" id="GO:0016042">
    <property type="term" value="P:lipid catabolic process"/>
    <property type="evidence" value="ECO:0007669"/>
    <property type="project" value="UniProtKB-KW"/>
</dbReference>
<proteinExistence type="predicted"/>
<dbReference type="AlphaFoldDB" id="A0A077W977"/>
<evidence type="ECO:0000313" key="6">
    <source>
        <dbReference type="EMBL" id="CDS02618.1"/>
    </source>
</evidence>
<evidence type="ECO:0000256" key="4">
    <source>
        <dbReference type="PROSITE-ProRule" id="PRU01161"/>
    </source>
</evidence>
<dbReference type="InterPro" id="IPR002641">
    <property type="entry name" value="PNPLA_dom"/>
</dbReference>
<dbReference type="Gene3D" id="3.40.1090.10">
    <property type="entry name" value="Cytosolic phospholipase A2 catalytic domain"/>
    <property type="match status" value="1"/>
</dbReference>
<dbReference type="SUPFAM" id="SSF52151">
    <property type="entry name" value="FabD/lysophospholipase-like"/>
    <property type="match status" value="1"/>
</dbReference>
<dbReference type="GO" id="GO:0004806">
    <property type="term" value="F:triacylglycerol lipase activity"/>
    <property type="evidence" value="ECO:0007669"/>
    <property type="project" value="InterPro"/>
</dbReference>
<name>A0A077W977_9FUNG</name>
<protein>
    <recommendedName>
        <fullName evidence="5">PNPLA domain-containing protein</fullName>
    </recommendedName>
</protein>
<dbReference type="InterPro" id="IPR021771">
    <property type="entry name" value="Triacylglycerol_lipase_N"/>
</dbReference>
<reference evidence="6" key="1">
    <citation type="journal article" date="2014" name="Genome Announc.">
        <title>De novo whole-genome sequence and genome annotation of Lichtheimia ramosa.</title>
        <authorList>
            <person name="Linde J."/>
            <person name="Schwartze V."/>
            <person name="Binder U."/>
            <person name="Lass-Florl C."/>
            <person name="Voigt K."/>
            <person name="Horn F."/>
        </authorList>
    </citation>
    <scope>NUCLEOTIDE SEQUENCE</scope>
    <source>
        <strain evidence="6">JMRC FSU:6197</strain>
    </source>
</reference>
<keyword evidence="2" id="KW-0442">Lipid degradation</keyword>
<dbReference type="PANTHER" id="PTHR14226:SF44">
    <property type="entry name" value="TRIACYLGLYCEROL LIPASE 3"/>
    <property type="match status" value="1"/>
</dbReference>
<dbReference type="PROSITE" id="PS51635">
    <property type="entry name" value="PNPLA"/>
    <property type="match status" value="1"/>
</dbReference>